<protein>
    <submittedName>
        <fullName evidence="3">Beta-lactamase</fullName>
    </submittedName>
</protein>
<dbReference type="RefSeq" id="WP_093151333.1">
    <property type="nucleotide sequence ID" value="NZ_FNBW01000008.1"/>
</dbReference>
<dbReference type="Gene3D" id="3.40.710.10">
    <property type="entry name" value="DD-peptidase/beta-lactamase superfamily"/>
    <property type="match status" value="1"/>
</dbReference>
<comment type="caution">
    <text evidence="3">The sequence shown here is derived from an EMBL/GenBank/DDBJ whole genome shotgun (WGS) entry which is preliminary data.</text>
</comment>
<sequence length="370" mass="40115">MTDYVPGAGEDWARIEADEVGADAAALQEAVSFATDHESKMNRDIAKALEGGHFSEPPPLGDIIGPTAPRGPAAGLVLKGGKILAEWGPTDRADITFSVTKSYLSIMAGLAVDDGLIGDVNDPVGALVDDGGFDAAQNKSCTWKHFLQNTSEWEGTLFSKPDLVDRNRDLSLPPGTPSKKGTHRDLAAPGGFWEYNDVRVNRLSLSLLRVHRKPLPKVLKARIMDPIGASDTWSWNGYINSWVEVDGQPIQSVSGGAHWGGGLFISARDHARLGLLMQRRGMWGGVPLLSPDWIDACTTPCDLNPSYGYLWWLNGDGRHVQSAPRSSYFAMGVGSNVIWIDPELDLVCVLRWIDKASLDGFAKRLMKALG</sequence>
<dbReference type="InterPro" id="IPR050789">
    <property type="entry name" value="Diverse_Enzym_Activities"/>
</dbReference>
<evidence type="ECO:0000259" key="2">
    <source>
        <dbReference type="Pfam" id="PF00144"/>
    </source>
</evidence>
<accession>A0A8G2BIY7</accession>
<dbReference type="InterPro" id="IPR012338">
    <property type="entry name" value="Beta-lactam/transpept-like"/>
</dbReference>
<reference evidence="3 4" key="1">
    <citation type="submission" date="2016-10" db="EMBL/GenBank/DDBJ databases">
        <authorList>
            <person name="Varghese N."/>
            <person name="Submissions S."/>
        </authorList>
    </citation>
    <scope>NUCLEOTIDE SEQUENCE [LARGE SCALE GENOMIC DNA]</scope>
    <source>
        <strain evidence="3 4">DSM 18839</strain>
    </source>
</reference>
<dbReference type="PANTHER" id="PTHR43283">
    <property type="entry name" value="BETA-LACTAMASE-RELATED"/>
    <property type="match status" value="1"/>
</dbReference>
<name>A0A8G2BIY7_9PROT</name>
<feature type="domain" description="Beta-lactamase-related" evidence="2">
    <location>
        <begin position="96"/>
        <end position="349"/>
    </location>
</feature>
<evidence type="ECO:0000313" key="3">
    <source>
        <dbReference type="EMBL" id="SDF96759.1"/>
    </source>
</evidence>
<dbReference type="PANTHER" id="PTHR43283:SF11">
    <property type="entry name" value="BETA-LACTAMASE-RELATED DOMAIN-CONTAINING PROTEIN"/>
    <property type="match status" value="1"/>
</dbReference>
<dbReference type="AlphaFoldDB" id="A0A8G2BIY7"/>
<dbReference type="GO" id="GO:0016787">
    <property type="term" value="F:hydrolase activity"/>
    <property type="evidence" value="ECO:0007669"/>
    <property type="project" value="UniProtKB-KW"/>
</dbReference>
<dbReference type="SUPFAM" id="SSF56601">
    <property type="entry name" value="beta-lactamase/transpeptidase-like"/>
    <property type="match status" value="1"/>
</dbReference>
<proteinExistence type="predicted"/>
<evidence type="ECO:0000313" key="4">
    <source>
        <dbReference type="Proteomes" id="UP000198615"/>
    </source>
</evidence>
<dbReference type="InterPro" id="IPR001466">
    <property type="entry name" value="Beta-lactam-related"/>
</dbReference>
<keyword evidence="1" id="KW-0378">Hydrolase</keyword>
<dbReference type="OrthoDB" id="9814204at2"/>
<gene>
    <name evidence="3" type="ORF">SAMN05660686_02938</name>
</gene>
<dbReference type="Pfam" id="PF00144">
    <property type="entry name" value="Beta-lactamase"/>
    <property type="match status" value="1"/>
</dbReference>
<evidence type="ECO:0000256" key="1">
    <source>
        <dbReference type="ARBA" id="ARBA00022801"/>
    </source>
</evidence>
<dbReference type="EMBL" id="FNBW01000008">
    <property type="protein sequence ID" value="SDF96759.1"/>
    <property type="molecule type" value="Genomic_DNA"/>
</dbReference>
<organism evidence="3 4">
    <name type="scientific">Thalassobaculum litoreum DSM 18839</name>
    <dbReference type="NCBI Taxonomy" id="1123362"/>
    <lineage>
        <taxon>Bacteria</taxon>
        <taxon>Pseudomonadati</taxon>
        <taxon>Pseudomonadota</taxon>
        <taxon>Alphaproteobacteria</taxon>
        <taxon>Rhodospirillales</taxon>
        <taxon>Thalassobaculaceae</taxon>
        <taxon>Thalassobaculum</taxon>
    </lineage>
</organism>
<keyword evidence="4" id="KW-1185">Reference proteome</keyword>
<dbReference type="Proteomes" id="UP000198615">
    <property type="component" value="Unassembled WGS sequence"/>
</dbReference>